<sequence length="328" mass="37694">MHTLSPNQHIQAIVKAIKFEEKKLRARHTFLAHQNTLGLIIVLTSLGALIGLGTLYYLAVIPAWLCIIAAAIVTSISHEMEHDLIHKQYFGKHPIMHNLLMLIVWCMRPNTINPWFRRKIHLHHHKVSGTDQDIEERLVGNGTKNPFIRAVIVCDGLLSLMISGLRMQKEIKGFRFLTIFNAGFPLATAYFVMLYGFLGFHLLNFLAIPIDYPQWLLSNMSWINLVMVTLIFPNVLRSASLNLVTSSMHYYGGVNNLLQQTHVLTHWAFAPFQLFCFNFGATHTIHHFIPNQPFYIRQWISKQVLPIMATHGVRFNDLASLKYANLYR</sequence>
<dbReference type="Pfam" id="PF00487">
    <property type="entry name" value="FA_desaturase"/>
    <property type="match status" value="1"/>
</dbReference>
<evidence type="ECO:0000259" key="2">
    <source>
        <dbReference type="Pfam" id="PF00487"/>
    </source>
</evidence>
<dbReference type="CDD" id="cd01060">
    <property type="entry name" value="Membrane-FADS-like"/>
    <property type="match status" value="1"/>
</dbReference>
<comment type="caution">
    <text evidence="3">The sequence shown here is derived from an EMBL/GenBank/DDBJ whole genome shotgun (WGS) entry which is preliminary data.</text>
</comment>
<dbReference type="EMBL" id="MWPV01000006">
    <property type="protein sequence ID" value="OUL56578.1"/>
    <property type="molecule type" value="Genomic_DNA"/>
</dbReference>
<keyword evidence="1" id="KW-0812">Transmembrane</keyword>
<protein>
    <recommendedName>
        <fullName evidence="2">Fatty acid desaturase domain-containing protein</fullName>
    </recommendedName>
</protein>
<feature type="transmembrane region" description="Helical" evidence="1">
    <location>
        <begin position="56"/>
        <end position="77"/>
    </location>
</feature>
<evidence type="ECO:0000313" key="4">
    <source>
        <dbReference type="Proteomes" id="UP000194841"/>
    </source>
</evidence>
<feature type="transmembrane region" description="Helical" evidence="1">
    <location>
        <begin position="30"/>
        <end position="50"/>
    </location>
</feature>
<evidence type="ECO:0000256" key="1">
    <source>
        <dbReference type="SAM" id="Phobius"/>
    </source>
</evidence>
<accession>A0A244CM01</accession>
<dbReference type="RefSeq" id="WP_086745544.1">
    <property type="nucleotide sequence ID" value="NZ_MWPV01000006.1"/>
</dbReference>
<organism evidence="3 4">
    <name type="scientific">Pseudoalteromonas ulvae</name>
    <dbReference type="NCBI Taxonomy" id="107327"/>
    <lineage>
        <taxon>Bacteria</taxon>
        <taxon>Pseudomonadati</taxon>
        <taxon>Pseudomonadota</taxon>
        <taxon>Gammaproteobacteria</taxon>
        <taxon>Alteromonadales</taxon>
        <taxon>Pseudoalteromonadaceae</taxon>
        <taxon>Pseudoalteromonas</taxon>
    </lineage>
</organism>
<evidence type="ECO:0000313" key="3">
    <source>
        <dbReference type="EMBL" id="OUL56578.1"/>
    </source>
</evidence>
<gene>
    <name evidence="3" type="ORF">B1199_18140</name>
</gene>
<dbReference type="Proteomes" id="UP000194841">
    <property type="component" value="Unassembled WGS sequence"/>
</dbReference>
<reference evidence="3 4" key="1">
    <citation type="submission" date="2017-02" db="EMBL/GenBank/DDBJ databases">
        <title>Pseudoalteromonas ulvae TC14 Genome.</title>
        <authorList>
            <person name="Molmeret M."/>
        </authorList>
    </citation>
    <scope>NUCLEOTIDE SEQUENCE [LARGE SCALE GENOMIC DNA]</scope>
    <source>
        <strain evidence="3">TC14</strain>
    </source>
</reference>
<dbReference type="OrthoDB" id="696651at2"/>
<feature type="transmembrane region" description="Helical" evidence="1">
    <location>
        <begin position="215"/>
        <end position="236"/>
    </location>
</feature>
<name>A0A244CM01_PSEDV</name>
<keyword evidence="4" id="KW-1185">Reference proteome</keyword>
<feature type="domain" description="Fatty acid desaturase" evidence="2">
    <location>
        <begin position="62"/>
        <end position="317"/>
    </location>
</feature>
<feature type="transmembrane region" description="Helical" evidence="1">
    <location>
        <begin position="177"/>
        <end position="203"/>
    </location>
</feature>
<dbReference type="InterPro" id="IPR005804">
    <property type="entry name" value="FA_desaturase_dom"/>
</dbReference>
<dbReference type="GO" id="GO:0006629">
    <property type="term" value="P:lipid metabolic process"/>
    <property type="evidence" value="ECO:0007669"/>
    <property type="project" value="InterPro"/>
</dbReference>
<keyword evidence="1" id="KW-0472">Membrane</keyword>
<keyword evidence="1" id="KW-1133">Transmembrane helix</keyword>
<proteinExistence type="predicted"/>
<dbReference type="AlphaFoldDB" id="A0A244CM01"/>